<organism evidence="3 4">
    <name type="scientific">Sulfitobacter pacificus</name>
    <dbReference type="NCBI Taxonomy" id="1499314"/>
    <lineage>
        <taxon>Bacteria</taxon>
        <taxon>Pseudomonadati</taxon>
        <taxon>Pseudomonadota</taxon>
        <taxon>Alphaproteobacteria</taxon>
        <taxon>Rhodobacterales</taxon>
        <taxon>Roseobacteraceae</taxon>
        <taxon>Sulfitobacter</taxon>
    </lineage>
</organism>
<evidence type="ECO:0000259" key="2">
    <source>
        <dbReference type="Pfam" id="PF00534"/>
    </source>
</evidence>
<dbReference type="Gene3D" id="3.40.50.2000">
    <property type="entry name" value="Glycogen Phosphorylase B"/>
    <property type="match status" value="2"/>
</dbReference>
<proteinExistence type="predicted"/>
<gene>
    <name evidence="3" type="ORF">GCM10007927_31660</name>
</gene>
<dbReference type="Proteomes" id="UP001161388">
    <property type="component" value="Unassembled WGS sequence"/>
</dbReference>
<name>A0ABQ5VMH0_9RHOB</name>
<dbReference type="EMBL" id="BSNL01000001">
    <property type="protein sequence ID" value="GLQ28363.1"/>
    <property type="molecule type" value="Genomic_DNA"/>
</dbReference>
<evidence type="ECO:0000313" key="3">
    <source>
        <dbReference type="EMBL" id="GLQ28363.1"/>
    </source>
</evidence>
<reference evidence="3" key="2">
    <citation type="submission" date="2023-01" db="EMBL/GenBank/DDBJ databases">
        <title>Draft genome sequence of Sulfitobacter pacificus strain NBRC 109915.</title>
        <authorList>
            <person name="Sun Q."/>
            <person name="Mori K."/>
        </authorList>
    </citation>
    <scope>NUCLEOTIDE SEQUENCE</scope>
    <source>
        <strain evidence="3">NBRC 109915</strain>
    </source>
</reference>
<dbReference type="Pfam" id="PF00534">
    <property type="entry name" value="Glycos_transf_1"/>
    <property type="match status" value="1"/>
</dbReference>
<reference evidence="3" key="1">
    <citation type="journal article" date="2014" name="Int. J. Syst. Evol. Microbiol.">
        <title>Complete genome of a new Firmicutes species belonging to the dominant human colonic microbiota ('Ruminococcus bicirculans') reveals two chromosomes and a selective capacity to utilize plant glucans.</title>
        <authorList>
            <consortium name="NISC Comparative Sequencing Program"/>
            <person name="Wegmann U."/>
            <person name="Louis P."/>
            <person name="Goesmann A."/>
            <person name="Henrissat B."/>
            <person name="Duncan S.H."/>
            <person name="Flint H.J."/>
        </authorList>
    </citation>
    <scope>NUCLEOTIDE SEQUENCE</scope>
    <source>
        <strain evidence="3">NBRC 109915</strain>
    </source>
</reference>
<accession>A0ABQ5VMH0</accession>
<keyword evidence="4" id="KW-1185">Reference proteome</keyword>
<dbReference type="InterPro" id="IPR001296">
    <property type="entry name" value="Glyco_trans_1"/>
</dbReference>
<feature type="domain" description="Glycosyl transferase family 1" evidence="2">
    <location>
        <begin position="159"/>
        <end position="301"/>
    </location>
</feature>
<dbReference type="SUPFAM" id="SSF53756">
    <property type="entry name" value="UDP-Glycosyltransferase/glycogen phosphorylase"/>
    <property type="match status" value="1"/>
</dbReference>
<sequence length="390" mass="43401">MISDKDEGGFTALAEMGVRHIVINGLTKGLSPRHHWRGITTLLHTLRTQSADLIWIHARLQVLLCRLLLALRIWKPECPVVFTHHGLPYGRGYHPLVHRICKALEQMLVATCPPQHLVFLNHRMAGSMARDARARRLARHRVYILPNCSNLRPIPRKTDKNIKRLIMTGRTDRQKNYDIAAQLLAQLPAHFHLTLCGPGTEDATFQSGIAALIPPDVFNRITFTGPLADVRQPISNADAYLLTSRYEGTPIGALEAFEAGLPIILRNFDGALDLVAKHPCGLLMDSDDLSLQAKRITTLLDFFDRDATALRVETQQVWRDNWAPAIFAHNARTLIRSVLSSATGQVAASDYIHDAPMRHQGLRKNVTARAPVPPPCYTTGAPSAENGLQQ</sequence>
<feature type="region of interest" description="Disordered" evidence="1">
    <location>
        <begin position="368"/>
        <end position="390"/>
    </location>
</feature>
<comment type="caution">
    <text evidence="3">The sequence shown here is derived from an EMBL/GenBank/DDBJ whole genome shotgun (WGS) entry which is preliminary data.</text>
</comment>
<evidence type="ECO:0000256" key="1">
    <source>
        <dbReference type="SAM" id="MobiDB-lite"/>
    </source>
</evidence>
<evidence type="ECO:0000313" key="4">
    <source>
        <dbReference type="Proteomes" id="UP001161388"/>
    </source>
</evidence>
<dbReference type="PANTHER" id="PTHR12526:SF630">
    <property type="entry name" value="GLYCOSYLTRANSFERASE"/>
    <property type="match status" value="1"/>
</dbReference>
<protein>
    <recommendedName>
        <fullName evidence="2">Glycosyl transferase family 1 domain-containing protein</fullName>
    </recommendedName>
</protein>
<dbReference type="PANTHER" id="PTHR12526">
    <property type="entry name" value="GLYCOSYLTRANSFERASE"/>
    <property type="match status" value="1"/>
</dbReference>